<dbReference type="VEuPathDB" id="FungiDB:RhiirA1_446854"/>
<organism evidence="1 2">
    <name type="scientific">Rhizophagus irregularis</name>
    <dbReference type="NCBI Taxonomy" id="588596"/>
    <lineage>
        <taxon>Eukaryota</taxon>
        <taxon>Fungi</taxon>
        <taxon>Fungi incertae sedis</taxon>
        <taxon>Mucoromycota</taxon>
        <taxon>Glomeromycotina</taxon>
        <taxon>Glomeromycetes</taxon>
        <taxon>Glomerales</taxon>
        <taxon>Glomeraceae</taxon>
        <taxon>Rhizophagus</taxon>
    </lineage>
</organism>
<reference evidence="1 2" key="2">
    <citation type="submission" date="2017-10" db="EMBL/GenBank/DDBJ databases">
        <title>Genome analyses suggest a sexual origin of heterokaryosis in a supposedly ancient asexual fungus.</title>
        <authorList>
            <person name="Corradi N."/>
            <person name="Sedzielewska K."/>
            <person name="Noel J."/>
            <person name="Charron P."/>
            <person name="Farinelli L."/>
            <person name="Marton T."/>
            <person name="Kruger M."/>
            <person name="Pelin A."/>
            <person name="Brachmann A."/>
            <person name="Corradi N."/>
        </authorList>
    </citation>
    <scope>NUCLEOTIDE SEQUENCE [LARGE SCALE GENOMIC DNA]</scope>
    <source>
        <strain evidence="1 2">A1</strain>
    </source>
</reference>
<accession>A0A2N0QWA6</accession>
<dbReference type="VEuPathDB" id="FungiDB:RhiirFUN_000935"/>
<comment type="caution">
    <text evidence="1">The sequence shown here is derived from an EMBL/GenBank/DDBJ whole genome shotgun (WGS) entry which is preliminary data.</text>
</comment>
<dbReference type="AlphaFoldDB" id="A0A2N0QWA6"/>
<dbReference type="EMBL" id="LLXH01002652">
    <property type="protein sequence ID" value="PKC55352.1"/>
    <property type="molecule type" value="Genomic_DNA"/>
</dbReference>
<dbReference type="Proteomes" id="UP000232688">
    <property type="component" value="Unassembled WGS sequence"/>
</dbReference>
<evidence type="ECO:0000313" key="2">
    <source>
        <dbReference type="Proteomes" id="UP000232688"/>
    </source>
</evidence>
<sequence length="131" mass="15448">MRSRQKTWRRFNDLIPEKGTSSLHENLKTLRKDTQTISRKENKPTLIKKENIPQDPLLGLGQLQIWAKLDDAEEVFSKIFQVAELQWLLWAFGDNVKNKRKKILIPLIFDHLKKGTQFCEEALLKRCMFAL</sequence>
<proteinExistence type="predicted"/>
<gene>
    <name evidence="1" type="ORF">RhiirA1_446854</name>
</gene>
<evidence type="ECO:0000313" key="1">
    <source>
        <dbReference type="EMBL" id="PKC55352.1"/>
    </source>
</evidence>
<reference evidence="1 2" key="1">
    <citation type="submission" date="2017-10" db="EMBL/GenBank/DDBJ databases">
        <title>Extensive intraspecific genome diversity in a model arbuscular mycorrhizal fungus.</title>
        <authorList>
            <person name="Chen E.C.H."/>
            <person name="Morin E."/>
            <person name="Baudet D."/>
            <person name="Noel J."/>
            <person name="Ndikumana S."/>
            <person name="Charron P."/>
            <person name="St-Onge C."/>
            <person name="Giorgi J."/>
            <person name="Grigoriev I.V."/>
            <person name="Roux C."/>
            <person name="Martin F.M."/>
            <person name="Corradi N."/>
        </authorList>
    </citation>
    <scope>NUCLEOTIDE SEQUENCE [LARGE SCALE GENOMIC DNA]</scope>
    <source>
        <strain evidence="1 2">A1</strain>
    </source>
</reference>
<name>A0A2N0QWA6_9GLOM</name>
<protein>
    <submittedName>
        <fullName evidence="1">Uncharacterized protein</fullName>
    </submittedName>
</protein>